<dbReference type="GO" id="GO:0071260">
    <property type="term" value="P:cellular response to mechanical stimulus"/>
    <property type="evidence" value="ECO:0007669"/>
    <property type="project" value="TreeGrafter"/>
</dbReference>
<reference evidence="3" key="2">
    <citation type="submission" date="2022-06" db="UniProtKB">
        <authorList>
            <consortium name="EnsemblMetazoa"/>
        </authorList>
    </citation>
    <scope>IDENTIFICATION</scope>
    <source>
        <strain evidence="3">DF5081</strain>
    </source>
</reference>
<keyword evidence="1" id="KW-1133">Transmembrane helix</keyword>
<dbReference type="GO" id="GO:0008381">
    <property type="term" value="F:mechanosensitive monoatomic ion channel activity"/>
    <property type="evidence" value="ECO:0007669"/>
    <property type="project" value="InterPro"/>
</dbReference>
<evidence type="ECO:0000313" key="4">
    <source>
        <dbReference type="Proteomes" id="UP000005237"/>
    </source>
</evidence>
<feature type="transmembrane region" description="Helical" evidence="1">
    <location>
        <begin position="47"/>
        <end position="70"/>
    </location>
</feature>
<evidence type="ECO:0000313" key="3">
    <source>
        <dbReference type="EnsemblMetazoa" id="CJA06594a.1"/>
    </source>
</evidence>
<evidence type="ECO:0000259" key="2">
    <source>
        <dbReference type="Pfam" id="PF15917"/>
    </source>
</evidence>
<dbReference type="EnsemblMetazoa" id="CJA06594a.1">
    <property type="protein sequence ID" value="CJA06594a.1"/>
    <property type="gene ID" value="WBGene00125798"/>
</dbReference>
<sequence length="383" mass="43683">MYLSKCTKVSKRPRALSYPWTNWLPSYSEQANLNFKWLLGLSTYGTIWPSLYLVADFFLLLLASCQLAVFRREGEDNDSIYSDGQFIIKAENPNYDFIDTKKSYVDYLKSFFFHYGHWITLMAALAAGIAGTSLFALGYIILTLALLWSGNNLYVMNARLRSFETTLKKWNVLLGYAVFTITAKVCLQMVAMYIPLIVLLSLAICLPSTADGIVSLLMCSYLFLVALSKMIYQLEIIPELSKIPRGVGADNCTYSNISMATWFGLKKEKDEVPIFMMFGVIVSIIALAFQSIVIYRQRHYRASQGLPESMRAKVFPDFHHSHYDRSLKHAIQFLIDYGFYKFGLEICLIAMGIEVFIRMDALAAIQCFWILLFALNKRLVCGI</sequence>
<evidence type="ECO:0000256" key="1">
    <source>
        <dbReference type="SAM" id="Phobius"/>
    </source>
</evidence>
<dbReference type="Pfam" id="PF15917">
    <property type="entry name" value="Piezo_TM25-28"/>
    <property type="match status" value="1"/>
</dbReference>
<keyword evidence="4" id="KW-1185">Reference proteome</keyword>
<feature type="transmembrane region" description="Helical" evidence="1">
    <location>
        <begin position="173"/>
        <end position="206"/>
    </location>
</feature>
<name>A0A8R1HN28_CAEJA</name>
<dbReference type="InterPro" id="IPR031805">
    <property type="entry name" value="Piezo_TM25-28"/>
</dbReference>
<dbReference type="GO" id="GO:0050982">
    <property type="term" value="P:detection of mechanical stimulus"/>
    <property type="evidence" value="ECO:0007669"/>
    <property type="project" value="TreeGrafter"/>
</dbReference>
<dbReference type="GO" id="GO:0005886">
    <property type="term" value="C:plasma membrane"/>
    <property type="evidence" value="ECO:0007669"/>
    <property type="project" value="TreeGrafter"/>
</dbReference>
<feature type="transmembrane region" description="Helical" evidence="1">
    <location>
        <begin position="213"/>
        <end position="232"/>
    </location>
</feature>
<keyword evidence="1" id="KW-0472">Membrane</keyword>
<dbReference type="Proteomes" id="UP000005237">
    <property type="component" value="Unassembled WGS sequence"/>
</dbReference>
<dbReference type="GO" id="GO:0042391">
    <property type="term" value="P:regulation of membrane potential"/>
    <property type="evidence" value="ECO:0007669"/>
    <property type="project" value="TreeGrafter"/>
</dbReference>
<dbReference type="AlphaFoldDB" id="A0A8R1HN28"/>
<proteinExistence type="predicted"/>
<feature type="transmembrane region" description="Helical" evidence="1">
    <location>
        <begin position="118"/>
        <end position="148"/>
    </location>
</feature>
<dbReference type="PANTHER" id="PTHR13167">
    <property type="entry name" value="PIEZO-TYPE MECHANOSENSITIVE ION CHANNEL COMPONENT"/>
    <property type="match status" value="1"/>
</dbReference>
<organism evidence="3 4">
    <name type="scientific">Caenorhabditis japonica</name>
    <dbReference type="NCBI Taxonomy" id="281687"/>
    <lineage>
        <taxon>Eukaryota</taxon>
        <taxon>Metazoa</taxon>
        <taxon>Ecdysozoa</taxon>
        <taxon>Nematoda</taxon>
        <taxon>Chromadorea</taxon>
        <taxon>Rhabditida</taxon>
        <taxon>Rhabditina</taxon>
        <taxon>Rhabditomorpha</taxon>
        <taxon>Rhabditoidea</taxon>
        <taxon>Rhabditidae</taxon>
        <taxon>Peloderinae</taxon>
        <taxon>Caenorhabditis</taxon>
    </lineage>
</organism>
<feature type="domain" description="Piezo TM25-28" evidence="2">
    <location>
        <begin position="89"/>
        <end position="191"/>
    </location>
</feature>
<dbReference type="GO" id="GO:0005261">
    <property type="term" value="F:monoatomic cation channel activity"/>
    <property type="evidence" value="ECO:0007669"/>
    <property type="project" value="TreeGrafter"/>
</dbReference>
<reference evidence="4" key="1">
    <citation type="submission" date="2010-08" db="EMBL/GenBank/DDBJ databases">
        <authorList>
            <consortium name="Caenorhabditis japonica Sequencing Consortium"/>
            <person name="Wilson R.K."/>
        </authorList>
    </citation>
    <scope>NUCLEOTIDE SEQUENCE [LARGE SCALE GENOMIC DNA]</scope>
    <source>
        <strain evidence="4">DF5081</strain>
    </source>
</reference>
<feature type="transmembrane region" description="Helical" evidence="1">
    <location>
        <begin position="274"/>
        <end position="295"/>
    </location>
</feature>
<dbReference type="InterPro" id="IPR027272">
    <property type="entry name" value="Piezo"/>
</dbReference>
<keyword evidence="1" id="KW-0812">Transmembrane</keyword>
<dbReference type="PANTHER" id="PTHR13167:SF25">
    <property type="entry name" value="PIEZO-TYPE MECHANOSENSITIVE ION CHANNEL COMPONENT"/>
    <property type="match status" value="1"/>
</dbReference>
<protein>
    <recommendedName>
        <fullName evidence="2">Piezo TM25-28 domain-containing protein</fullName>
    </recommendedName>
</protein>
<accession>A0A8R1HN28</accession>